<evidence type="ECO:0000256" key="1">
    <source>
        <dbReference type="ARBA" id="ARBA00022801"/>
    </source>
</evidence>
<dbReference type="PANTHER" id="PTHR22946">
    <property type="entry name" value="DIENELACTONE HYDROLASE DOMAIN-CONTAINING PROTEIN-RELATED"/>
    <property type="match status" value="1"/>
</dbReference>
<evidence type="ECO:0000256" key="2">
    <source>
        <dbReference type="ARBA" id="ARBA00038115"/>
    </source>
</evidence>
<dbReference type="InterPro" id="IPR029058">
    <property type="entry name" value="AB_hydrolase_fold"/>
</dbReference>
<keyword evidence="1" id="KW-0378">Hydrolase</keyword>
<evidence type="ECO:0000313" key="5">
    <source>
        <dbReference type="EMBL" id="KAL1610859.1"/>
    </source>
</evidence>
<dbReference type="InterPro" id="IPR000073">
    <property type="entry name" value="AB_hydrolase_1"/>
</dbReference>
<dbReference type="PANTHER" id="PTHR22946:SF13">
    <property type="entry name" value="ALPHA_BETA HYDROLASE PSOB"/>
    <property type="match status" value="1"/>
</dbReference>
<dbReference type="EMBL" id="JAKJXO020000002">
    <property type="protein sequence ID" value="KAL1610859.1"/>
    <property type="molecule type" value="Genomic_DNA"/>
</dbReference>
<feature type="domain" description="AB hydrolase-1" evidence="4">
    <location>
        <begin position="173"/>
        <end position="361"/>
    </location>
</feature>
<name>A0ABR3S3H1_9PLEO</name>
<comment type="caution">
    <text evidence="5">The sequence shown here is derived from an EMBL/GenBank/DDBJ whole genome shotgun (WGS) entry which is preliminary data.</text>
</comment>
<feature type="chain" id="PRO_5047013376" description="AB hydrolase-1 domain-containing protein" evidence="3">
    <location>
        <begin position="21"/>
        <end position="420"/>
    </location>
</feature>
<keyword evidence="3" id="KW-0732">Signal</keyword>
<sequence length="420" mass="47280">MANIFRSAFFNFELLRVLHAAPFQAADIGECLEAASNVKDGDPESWYSAWQAASRKSLLLAKEAALAHDKEAERWCLLRSWNYLRASESLLHLNRSDPRLLSVSEEAVAVFQQGIRLLDSDVHRLEIPFEDYHLPAYLYMPTQSSQGTNKIPLIIQTAGFDSSQEELYLFTAAGARTRGYAVLTFEGPGQGLVLRKYNKYMRPDWEVVTSSVIDFVEKLIAERPHLNLDMNRLVLTGNSMGGYFALRGAADQRVKACVSVDGFYDVWLFTESRLPKWLTAGWESGWLGDWVVNGMVRLASRLNFQTAWEFYHSMWVYGVATPADVLRQFKRYTLRQPDGGQYLSKVSCPVLVTGAADTLYFSPELSTDLIYANLQHLGDDRRALWIAKGVGEGGLQAKIGAMGIAHQKMFAWLNRQLAVA</sequence>
<evidence type="ECO:0000313" key="6">
    <source>
        <dbReference type="Proteomes" id="UP001521785"/>
    </source>
</evidence>
<dbReference type="InterPro" id="IPR050261">
    <property type="entry name" value="FrsA_esterase"/>
</dbReference>
<dbReference type="Gene3D" id="1.20.1440.110">
    <property type="entry name" value="acylaminoacyl peptidase"/>
    <property type="match status" value="1"/>
</dbReference>
<keyword evidence="6" id="KW-1185">Reference proteome</keyword>
<dbReference type="SUPFAM" id="SSF53474">
    <property type="entry name" value="alpha/beta-Hydrolases"/>
    <property type="match status" value="1"/>
</dbReference>
<comment type="similarity">
    <text evidence="2">Belongs to the AB hydrolase superfamily. FUS2 hydrolase family.</text>
</comment>
<evidence type="ECO:0000259" key="4">
    <source>
        <dbReference type="Pfam" id="PF12697"/>
    </source>
</evidence>
<dbReference type="Gene3D" id="3.40.50.1820">
    <property type="entry name" value="alpha/beta hydrolase"/>
    <property type="match status" value="1"/>
</dbReference>
<organism evidence="5 6">
    <name type="scientific">Paraconiothyrium brasiliense</name>
    <dbReference type="NCBI Taxonomy" id="300254"/>
    <lineage>
        <taxon>Eukaryota</taxon>
        <taxon>Fungi</taxon>
        <taxon>Dikarya</taxon>
        <taxon>Ascomycota</taxon>
        <taxon>Pezizomycotina</taxon>
        <taxon>Dothideomycetes</taxon>
        <taxon>Pleosporomycetidae</taxon>
        <taxon>Pleosporales</taxon>
        <taxon>Massarineae</taxon>
        <taxon>Didymosphaeriaceae</taxon>
        <taxon>Paraconiothyrium</taxon>
    </lineage>
</organism>
<accession>A0ABR3S3H1</accession>
<dbReference type="Pfam" id="PF12697">
    <property type="entry name" value="Abhydrolase_6"/>
    <property type="match status" value="1"/>
</dbReference>
<dbReference type="Proteomes" id="UP001521785">
    <property type="component" value="Unassembled WGS sequence"/>
</dbReference>
<feature type="signal peptide" evidence="3">
    <location>
        <begin position="1"/>
        <end position="20"/>
    </location>
</feature>
<protein>
    <recommendedName>
        <fullName evidence="4">AB hydrolase-1 domain-containing protein</fullName>
    </recommendedName>
</protein>
<proteinExistence type="inferred from homology"/>
<gene>
    <name evidence="5" type="ORF">SLS60_002530</name>
</gene>
<evidence type="ECO:0000256" key="3">
    <source>
        <dbReference type="SAM" id="SignalP"/>
    </source>
</evidence>
<reference evidence="5 6" key="1">
    <citation type="submission" date="2024-02" db="EMBL/GenBank/DDBJ databases">
        <title>De novo assembly and annotation of 12 fungi associated with fruit tree decline syndrome in Ontario, Canada.</title>
        <authorList>
            <person name="Sulman M."/>
            <person name="Ellouze W."/>
            <person name="Ilyukhin E."/>
        </authorList>
    </citation>
    <scope>NUCLEOTIDE SEQUENCE [LARGE SCALE GENOMIC DNA]</scope>
    <source>
        <strain evidence="5 6">M42-189</strain>
    </source>
</reference>